<organism evidence="3">
    <name type="scientific">Perkinsus marinus (strain ATCC 50983 / TXsc)</name>
    <dbReference type="NCBI Taxonomy" id="423536"/>
    <lineage>
        <taxon>Eukaryota</taxon>
        <taxon>Sar</taxon>
        <taxon>Alveolata</taxon>
        <taxon>Perkinsozoa</taxon>
        <taxon>Perkinsea</taxon>
        <taxon>Perkinsida</taxon>
        <taxon>Perkinsidae</taxon>
        <taxon>Perkinsus</taxon>
    </lineage>
</organism>
<dbReference type="SUPFAM" id="SSF54001">
    <property type="entry name" value="Cysteine proteinases"/>
    <property type="match status" value="1"/>
</dbReference>
<dbReference type="PROSITE" id="PS50235">
    <property type="entry name" value="USP_3"/>
    <property type="match status" value="1"/>
</dbReference>
<dbReference type="InterPro" id="IPR038765">
    <property type="entry name" value="Papain-like_cys_pep_sf"/>
</dbReference>
<feature type="domain" description="USP" evidence="1">
    <location>
        <begin position="7"/>
        <end position="98"/>
    </location>
</feature>
<dbReference type="EMBL" id="GG671001">
    <property type="protein sequence ID" value="EER19765.1"/>
    <property type="molecule type" value="Genomic_DNA"/>
</dbReference>
<dbReference type="RefSeq" id="XP_002787969.1">
    <property type="nucleotide sequence ID" value="XM_002787923.1"/>
</dbReference>
<accession>C5K6X9</accession>
<evidence type="ECO:0000259" key="1">
    <source>
        <dbReference type="PROSITE" id="PS50235"/>
    </source>
</evidence>
<dbReference type="InParanoid" id="C5K6X9"/>
<protein>
    <recommendedName>
        <fullName evidence="1">USP domain-containing protein</fullName>
    </recommendedName>
</protein>
<dbReference type="InterPro" id="IPR028889">
    <property type="entry name" value="USP"/>
</dbReference>
<proteinExistence type="predicted"/>
<dbReference type="GeneID" id="9058103"/>
<reference evidence="2 3" key="1">
    <citation type="submission" date="2008-07" db="EMBL/GenBank/DDBJ databases">
        <authorList>
            <person name="El-Sayed N."/>
            <person name="Caler E."/>
            <person name="Inman J."/>
            <person name="Amedeo P."/>
            <person name="Hass B."/>
            <person name="Wortman J."/>
        </authorList>
    </citation>
    <scope>NUCLEOTIDE SEQUENCE [LARGE SCALE GENOMIC DNA]</scope>
    <source>
        <strain evidence="3">ATCC 50983 / TXsc</strain>
    </source>
</reference>
<dbReference type="Gene3D" id="3.90.70.10">
    <property type="entry name" value="Cysteine proteinases"/>
    <property type="match status" value="1"/>
</dbReference>
<evidence type="ECO:0000313" key="2">
    <source>
        <dbReference type="EMBL" id="EER19765.1"/>
    </source>
</evidence>
<name>C5K6X9_PERM5</name>
<gene>
    <name evidence="2" type="ORF">Pmar_PMAR002241</name>
</gene>
<dbReference type="Proteomes" id="UP000007800">
    <property type="component" value="Unassembled WGS sequence"/>
</dbReference>
<sequence>MPSIIPAGITNFNYSACFSIAAAQGLRSLVPFERRIINAEGQDSLQHNGGLTSTLQILFEQMSDGSTGPADIRRFFDQCKKVCPELMREPYRQHDSQE</sequence>
<evidence type="ECO:0000313" key="3">
    <source>
        <dbReference type="Proteomes" id="UP000007800"/>
    </source>
</evidence>
<keyword evidence="3" id="KW-1185">Reference proteome</keyword>
<dbReference type="AlphaFoldDB" id="C5K6X9"/>